<keyword evidence="3" id="KW-1185">Reference proteome</keyword>
<evidence type="ECO:0000313" key="2">
    <source>
        <dbReference type="EnsemblMetazoa" id="AMAM009705-PA"/>
    </source>
</evidence>
<protein>
    <submittedName>
        <fullName evidence="2">Uncharacterized protein</fullName>
    </submittedName>
</protein>
<feature type="region of interest" description="Disordered" evidence="1">
    <location>
        <begin position="218"/>
        <end position="240"/>
    </location>
</feature>
<reference evidence="2" key="2">
    <citation type="submission" date="2020-05" db="UniProtKB">
        <authorList>
            <consortium name="EnsemblMetazoa"/>
        </authorList>
    </citation>
    <scope>IDENTIFICATION</scope>
    <source>
        <strain evidence="2">maculatus3</strain>
    </source>
</reference>
<feature type="compositionally biased region" description="Pro residues" evidence="1">
    <location>
        <begin position="221"/>
        <end position="240"/>
    </location>
</feature>
<dbReference type="AlphaFoldDB" id="A0A182SMF5"/>
<reference evidence="3" key="1">
    <citation type="submission" date="2013-09" db="EMBL/GenBank/DDBJ databases">
        <title>The Genome Sequence of Anopheles maculatus species B.</title>
        <authorList>
            <consortium name="The Broad Institute Genomics Platform"/>
            <person name="Neafsey D.E."/>
            <person name="Besansky N."/>
            <person name="Howell P."/>
            <person name="Walton C."/>
            <person name="Young S.K."/>
            <person name="Zeng Q."/>
            <person name="Gargeya S."/>
            <person name="Fitzgerald M."/>
            <person name="Haas B."/>
            <person name="Abouelleil A."/>
            <person name="Allen A.W."/>
            <person name="Alvarado L."/>
            <person name="Arachchi H.M."/>
            <person name="Berlin A.M."/>
            <person name="Chapman S.B."/>
            <person name="Gainer-Dewar J."/>
            <person name="Goldberg J."/>
            <person name="Griggs A."/>
            <person name="Gujja S."/>
            <person name="Hansen M."/>
            <person name="Howarth C."/>
            <person name="Imamovic A."/>
            <person name="Ireland A."/>
            <person name="Larimer J."/>
            <person name="McCowan C."/>
            <person name="Murphy C."/>
            <person name="Pearson M."/>
            <person name="Poon T.W."/>
            <person name="Priest M."/>
            <person name="Roberts A."/>
            <person name="Saif S."/>
            <person name="Shea T."/>
            <person name="Sisk P."/>
            <person name="Sykes S."/>
            <person name="Wortman J."/>
            <person name="Nusbaum C."/>
            <person name="Birren B."/>
        </authorList>
    </citation>
    <scope>NUCLEOTIDE SEQUENCE [LARGE SCALE GENOMIC DNA]</scope>
    <source>
        <strain evidence="3">maculatus3</strain>
    </source>
</reference>
<name>A0A182SMF5_9DIPT</name>
<dbReference type="VEuPathDB" id="VectorBase:AMAM009705"/>
<accession>A0A182SMF5</accession>
<evidence type="ECO:0000256" key="1">
    <source>
        <dbReference type="SAM" id="MobiDB-lite"/>
    </source>
</evidence>
<feature type="region of interest" description="Disordered" evidence="1">
    <location>
        <begin position="23"/>
        <end position="48"/>
    </location>
</feature>
<proteinExistence type="predicted"/>
<dbReference type="Proteomes" id="UP000075901">
    <property type="component" value="Unassembled WGS sequence"/>
</dbReference>
<dbReference type="EnsemblMetazoa" id="AMAM009705-RA">
    <property type="protein sequence ID" value="AMAM009705-PA"/>
    <property type="gene ID" value="AMAM009705"/>
</dbReference>
<feature type="region of interest" description="Disordered" evidence="1">
    <location>
        <begin position="104"/>
        <end position="162"/>
    </location>
</feature>
<evidence type="ECO:0000313" key="3">
    <source>
        <dbReference type="Proteomes" id="UP000075901"/>
    </source>
</evidence>
<organism evidence="2 3">
    <name type="scientific">Anopheles maculatus</name>
    <dbReference type="NCBI Taxonomy" id="74869"/>
    <lineage>
        <taxon>Eukaryota</taxon>
        <taxon>Metazoa</taxon>
        <taxon>Ecdysozoa</taxon>
        <taxon>Arthropoda</taxon>
        <taxon>Hexapoda</taxon>
        <taxon>Insecta</taxon>
        <taxon>Pterygota</taxon>
        <taxon>Neoptera</taxon>
        <taxon>Endopterygota</taxon>
        <taxon>Diptera</taxon>
        <taxon>Nematocera</taxon>
        <taxon>Culicoidea</taxon>
        <taxon>Culicidae</taxon>
        <taxon>Anophelinae</taxon>
        <taxon>Anopheles</taxon>
        <taxon>Anopheles maculatus group</taxon>
    </lineage>
</organism>
<feature type="compositionally biased region" description="Low complexity" evidence="1">
    <location>
        <begin position="38"/>
        <end position="48"/>
    </location>
</feature>
<sequence length="240" mass="24557">MGGGMPNKFRDGGMYRGENNWNKGPNGPAMMGGPGGYQSHSPQSPQAAAVAAASGQQMYEPQQAQLRAYHPKNIYPGQFDDYTALFAGGAAAAAPGGGMRYYQNKAHQGGPGGMQPGAQPGGRYNPNGGQFNMDGTPKPNNGRGTYPPKQYNNSYAAGPANPSHQYPQLAAAAAAAAAGQTIPTAAPAGFTGFDPTGGLQYQASYPITAATATYYPYPAATAPPPPPQAQAAPVVPPVQQ</sequence>